<dbReference type="eggNOG" id="COG0583">
    <property type="taxonomic scope" value="Bacteria"/>
</dbReference>
<keyword evidence="2" id="KW-0805">Transcription regulation</keyword>
<dbReference type="Proteomes" id="UP000004691">
    <property type="component" value="Unassembled WGS sequence"/>
</dbReference>
<dbReference type="InterPro" id="IPR036390">
    <property type="entry name" value="WH_DNA-bd_sf"/>
</dbReference>
<dbReference type="FunFam" id="1.10.10.10:FF:000001">
    <property type="entry name" value="LysR family transcriptional regulator"/>
    <property type="match status" value="1"/>
</dbReference>
<dbReference type="PANTHER" id="PTHR30346">
    <property type="entry name" value="TRANSCRIPTIONAL DUAL REGULATOR HCAR-RELATED"/>
    <property type="match status" value="1"/>
</dbReference>
<dbReference type="InterPro" id="IPR000847">
    <property type="entry name" value="LysR_HTH_N"/>
</dbReference>
<dbReference type="Pfam" id="PF03466">
    <property type="entry name" value="LysR_substrate"/>
    <property type="match status" value="1"/>
</dbReference>
<dbReference type="InterPro" id="IPR036388">
    <property type="entry name" value="WH-like_DNA-bd_sf"/>
</dbReference>
<name>I0UXT4_9PSEU</name>
<reference evidence="6 7" key="1">
    <citation type="submission" date="2012-01" db="EMBL/GenBank/DDBJ databases">
        <title>Improved High-Quality Draft sequence of Saccharomonospora xinjiangensis XJ-54.</title>
        <authorList>
            <consortium name="US DOE Joint Genome Institute"/>
            <person name="Lucas S."/>
            <person name="Han J."/>
            <person name="Lapidus A."/>
            <person name="Cheng J.-F."/>
            <person name="Goodwin L."/>
            <person name="Pitluck S."/>
            <person name="Peters L."/>
            <person name="Mikhailova N."/>
            <person name="Teshima H."/>
            <person name="Detter J.C."/>
            <person name="Han C."/>
            <person name="Tapia R."/>
            <person name="Land M."/>
            <person name="Hauser L."/>
            <person name="Kyrpides N."/>
            <person name="Ivanova N."/>
            <person name="Pagani I."/>
            <person name="Brambilla E.-M."/>
            <person name="Klenk H.-P."/>
            <person name="Woyke T."/>
        </authorList>
    </citation>
    <scope>NUCLEOTIDE SEQUENCE [LARGE SCALE GENOMIC DNA]</scope>
    <source>
        <strain evidence="6 7">XJ-54</strain>
    </source>
</reference>
<dbReference type="AlphaFoldDB" id="I0UXT4"/>
<keyword evidence="3" id="KW-0238">DNA-binding</keyword>
<dbReference type="RefSeq" id="WP_006236790.1">
    <property type="nucleotide sequence ID" value="NZ_JH636049.1"/>
</dbReference>
<evidence type="ECO:0000256" key="2">
    <source>
        <dbReference type="ARBA" id="ARBA00023015"/>
    </source>
</evidence>
<protein>
    <submittedName>
        <fullName evidence="6">Transcriptional regulator</fullName>
    </submittedName>
</protein>
<dbReference type="SUPFAM" id="SSF46785">
    <property type="entry name" value="Winged helix' DNA-binding domain"/>
    <property type="match status" value="1"/>
</dbReference>
<dbReference type="Gene3D" id="3.40.190.10">
    <property type="entry name" value="Periplasmic binding protein-like II"/>
    <property type="match status" value="2"/>
</dbReference>
<keyword evidence="4" id="KW-0804">Transcription</keyword>
<dbReference type="PANTHER" id="PTHR30346:SF29">
    <property type="entry name" value="LYSR SUBSTRATE-BINDING"/>
    <property type="match status" value="1"/>
</dbReference>
<dbReference type="Pfam" id="PF00126">
    <property type="entry name" value="HTH_1"/>
    <property type="match status" value="1"/>
</dbReference>
<dbReference type="STRING" id="882086.SacxiDRAFT_0410"/>
<evidence type="ECO:0000256" key="4">
    <source>
        <dbReference type="ARBA" id="ARBA00023163"/>
    </source>
</evidence>
<evidence type="ECO:0000256" key="1">
    <source>
        <dbReference type="ARBA" id="ARBA00009437"/>
    </source>
</evidence>
<dbReference type="PROSITE" id="PS50931">
    <property type="entry name" value="HTH_LYSR"/>
    <property type="match status" value="1"/>
</dbReference>
<dbReference type="SUPFAM" id="SSF53850">
    <property type="entry name" value="Periplasmic binding protein-like II"/>
    <property type="match status" value="1"/>
</dbReference>
<dbReference type="GO" id="GO:0032993">
    <property type="term" value="C:protein-DNA complex"/>
    <property type="evidence" value="ECO:0007669"/>
    <property type="project" value="TreeGrafter"/>
</dbReference>
<proteinExistence type="inferred from homology"/>
<feature type="domain" description="HTH lysR-type" evidence="5">
    <location>
        <begin position="2"/>
        <end position="59"/>
    </location>
</feature>
<evidence type="ECO:0000313" key="6">
    <source>
        <dbReference type="EMBL" id="EID52687.1"/>
    </source>
</evidence>
<dbReference type="GO" id="GO:0003700">
    <property type="term" value="F:DNA-binding transcription factor activity"/>
    <property type="evidence" value="ECO:0007669"/>
    <property type="project" value="InterPro"/>
</dbReference>
<dbReference type="OrthoDB" id="3673085at2"/>
<sequence>MLDLRRLGFLRDVARTGSIAGAAQLAGRTAAAVSQQLAALERDLGVALLERGPRSVRLTDAGRVLAEHADRMLTEADSAEQAVRRVAGLRGGRVRVAAFGTAARFTVPALAAFRRAAPGVELSFVELEPEESVHAVRSGEVDVAVTHQYAQLPPPDLRGLRQTPLREDRLLLALPPSRSPADDGPVALSDHARASWISPRPSAGFQAVVELACRAAGFEPDVGFRTDSYEVMLELVAADFGIALVPELAATPRAGVTYRDISAPEGLSRQVHATTRHADPSPSVARVVELLVERVSSLDGSGRPRRHPG</sequence>
<gene>
    <name evidence="6" type="ORF">SacxiDRAFT_0410</name>
</gene>
<accession>I0UXT4</accession>
<evidence type="ECO:0000256" key="3">
    <source>
        <dbReference type="ARBA" id="ARBA00023125"/>
    </source>
</evidence>
<dbReference type="InterPro" id="IPR005119">
    <property type="entry name" value="LysR_subst-bd"/>
</dbReference>
<dbReference type="EMBL" id="JH636049">
    <property type="protein sequence ID" value="EID52687.1"/>
    <property type="molecule type" value="Genomic_DNA"/>
</dbReference>
<organism evidence="6 7">
    <name type="scientific">Saccharomonospora xinjiangensis XJ-54</name>
    <dbReference type="NCBI Taxonomy" id="882086"/>
    <lineage>
        <taxon>Bacteria</taxon>
        <taxon>Bacillati</taxon>
        <taxon>Actinomycetota</taxon>
        <taxon>Actinomycetes</taxon>
        <taxon>Pseudonocardiales</taxon>
        <taxon>Pseudonocardiaceae</taxon>
        <taxon>Saccharomonospora</taxon>
    </lineage>
</organism>
<dbReference type="Gene3D" id="1.10.10.10">
    <property type="entry name" value="Winged helix-like DNA-binding domain superfamily/Winged helix DNA-binding domain"/>
    <property type="match status" value="1"/>
</dbReference>
<keyword evidence="7" id="KW-1185">Reference proteome</keyword>
<dbReference type="GO" id="GO:0003677">
    <property type="term" value="F:DNA binding"/>
    <property type="evidence" value="ECO:0007669"/>
    <property type="project" value="UniProtKB-KW"/>
</dbReference>
<evidence type="ECO:0000313" key="7">
    <source>
        <dbReference type="Proteomes" id="UP000004691"/>
    </source>
</evidence>
<comment type="similarity">
    <text evidence="1">Belongs to the LysR transcriptional regulatory family.</text>
</comment>
<evidence type="ECO:0000259" key="5">
    <source>
        <dbReference type="PROSITE" id="PS50931"/>
    </source>
</evidence>
<dbReference type="HOGENOM" id="CLU_039613_6_0_11"/>